<dbReference type="SUPFAM" id="SSF57662">
    <property type="entry name" value="Ferredoxin thioredoxin reductase (FTR), catalytic beta chain"/>
    <property type="match status" value="1"/>
</dbReference>
<protein>
    <recommendedName>
        <fullName evidence="4">ferredoxin:thioredoxin reductase</fullName>
        <ecNumber evidence="4">1.8.7.2</ecNumber>
    </recommendedName>
    <alternativeName>
        <fullName evidence="12">Ferredoxin-thioredoxin reductase subunit B</fullName>
    </alternativeName>
</protein>
<keyword evidence="10" id="KW-1015">Disulfide bond</keyword>
<evidence type="ECO:0000313" key="15">
    <source>
        <dbReference type="EMBL" id="HFK20508.1"/>
    </source>
</evidence>
<accession>A0A7C3F1X3</accession>
<evidence type="ECO:0000256" key="1">
    <source>
        <dbReference type="ARBA" id="ARBA00001966"/>
    </source>
</evidence>
<keyword evidence="5" id="KW-0004">4Fe-4S</keyword>
<evidence type="ECO:0000256" key="12">
    <source>
        <dbReference type="ARBA" id="ARBA00030295"/>
    </source>
</evidence>
<evidence type="ECO:0000256" key="5">
    <source>
        <dbReference type="ARBA" id="ARBA00022485"/>
    </source>
</evidence>
<evidence type="ECO:0000256" key="2">
    <source>
        <dbReference type="ARBA" id="ARBA00003945"/>
    </source>
</evidence>
<organism evidence="15">
    <name type="scientific">Candidatus Methanomethylicus mesodigestus</name>
    <dbReference type="NCBI Taxonomy" id="1867258"/>
    <lineage>
        <taxon>Archaea</taxon>
        <taxon>Thermoproteota</taxon>
        <taxon>Methanosuratincolia</taxon>
        <taxon>Candidatus Methanomethylicales</taxon>
        <taxon>Candidatus Methanomethylicaceae</taxon>
        <taxon>Candidatus Methanomethylicus</taxon>
    </lineage>
</organism>
<comment type="similarity">
    <text evidence="3">Belongs to the ferredoxin thioredoxin reductase beta subunit family.</text>
</comment>
<evidence type="ECO:0000256" key="4">
    <source>
        <dbReference type="ARBA" id="ARBA00012358"/>
    </source>
</evidence>
<keyword evidence="7" id="KW-0560">Oxidoreductase</keyword>
<evidence type="ECO:0000256" key="3">
    <source>
        <dbReference type="ARBA" id="ARBA00007941"/>
    </source>
</evidence>
<keyword evidence="6" id="KW-0479">Metal-binding</keyword>
<comment type="subunit">
    <text evidence="11">Heterodimer of subunit A (variable subunit) and subunit B (catalytic subunit). Heterodimeric FTR forms a complex with ferredoxin and thioredoxin.</text>
</comment>
<gene>
    <name evidence="15" type="ORF">ENS19_04415</name>
</gene>
<comment type="function">
    <text evidence="2">Catalytic subunit of the ferredoxin-thioredoxin reductase (FTR), which catalyzes the two-electron reduction of thioredoxins by the electrons provided by reduced ferredoxin.</text>
</comment>
<evidence type="ECO:0000256" key="8">
    <source>
        <dbReference type="ARBA" id="ARBA00023004"/>
    </source>
</evidence>
<dbReference type="AlphaFoldDB" id="A0A7C3F1X3"/>
<dbReference type="PROSITE" id="PS50903">
    <property type="entry name" value="RUBREDOXIN_LIKE"/>
    <property type="match status" value="1"/>
</dbReference>
<dbReference type="InterPro" id="IPR048574">
    <property type="entry name" value="RUBY_RBDX"/>
</dbReference>
<comment type="catalytic activity">
    <reaction evidence="13">
        <text>[thioredoxin]-disulfide + 2 reduced [2Fe-2S]-[ferredoxin] + 2 H(+) = [thioredoxin]-dithiol + 2 oxidized [2Fe-2S]-[ferredoxin]</text>
        <dbReference type="Rhea" id="RHEA:42336"/>
        <dbReference type="Rhea" id="RHEA-COMP:10000"/>
        <dbReference type="Rhea" id="RHEA-COMP:10001"/>
        <dbReference type="Rhea" id="RHEA-COMP:10698"/>
        <dbReference type="Rhea" id="RHEA-COMP:10700"/>
        <dbReference type="ChEBI" id="CHEBI:15378"/>
        <dbReference type="ChEBI" id="CHEBI:29950"/>
        <dbReference type="ChEBI" id="CHEBI:33737"/>
        <dbReference type="ChEBI" id="CHEBI:33738"/>
        <dbReference type="ChEBI" id="CHEBI:50058"/>
        <dbReference type="EC" id="1.8.7.2"/>
    </reaction>
</comment>
<keyword evidence="9" id="KW-0411">Iron-sulfur</keyword>
<dbReference type="PANTHER" id="PTHR35113">
    <property type="entry name" value="FERREDOXIN-THIOREDOXIN REDUCTASE CATALYTIC CHAIN, CHLOROPLASTIC"/>
    <property type="match status" value="1"/>
</dbReference>
<dbReference type="PANTHER" id="PTHR35113:SF1">
    <property type="entry name" value="FERREDOXIN-THIOREDOXIN REDUCTASE CATALYTIC CHAIN, CHLOROPLASTIC"/>
    <property type="match status" value="1"/>
</dbReference>
<keyword evidence="8" id="KW-0408">Iron</keyword>
<feature type="domain" description="Rubredoxin-like" evidence="14">
    <location>
        <begin position="144"/>
        <end position="178"/>
    </location>
</feature>
<dbReference type="InterPro" id="IPR004209">
    <property type="entry name" value="FTR_bsu"/>
</dbReference>
<evidence type="ECO:0000256" key="10">
    <source>
        <dbReference type="ARBA" id="ARBA00023157"/>
    </source>
</evidence>
<dbReference type="GO" id="GO:0016730">
    <property type="term" value="F:oxidoreductase activity, acting on iron-sulfur proteins as donors"/>
    <property type="evidence" value="ECO:0007669"/>
    <property type="project" value="InterPro"/>
</dbReference>
<evidence type="ECO:0000259" key="14">
    <source>
        <dbReference type="PROSITE" id="PS50903"/>
    </source>
</evidence>
<evidence type="ECO:0000256" key="13">
    <source>
        <dbReference type="ARBA" id="ARBA00048150"/>
    </source>
</evidence>
<dbReference type="EC" id="1.8.7.2" evidence="4"/>
<evidence type="ECO:0000256" key="11">
    <source>
        <dbReference type="ARBA" id="ARBA00026011"/>
    </source>
</evidence>
<proteinExistence type="inferred from homology"/>
<dbReference type="Gene3D" id="2.20.28.10">
    <property type="match status" value="1"/>
</dbReference>
<dbReference type="GO" id="GO:0005506">
    <property type="term" value="F:iron ion binding"/>
    <property type="evidence" value="ECO:0007669"/>
    <property type="project" value="InterPro"/>
</dbReference>
<dbReference type="SUPFAM" id="SSF57802">
    <property type="entry name" value="Rubredoxin-like"/>
    <property type="match status" value="1"/>
</dbReference>
<comment type="caution">
    <text evidence="15">The sequence shown here is derived from an EMBL/GenBank/DDBJ whole genome shotgun (WGS) entry which is preliminary data.</text>
</comment>
<evidence type="ECO:0000256" key="9">
    <source>
        <dbReference type="ARBA" id="ARBA00023014"/>
    </source>
</evidence>
<dbReference type="Gene3D" id="3.90.460.10">
    <property type="entry name" value="Ferredoxin thioredoxin reductase catalytic beta subunit"/>
    <property type="match status" value="1"/>
</dbReference>
<dbReference type="GO" id="GO:0051539">
    <property type="term" value="F:4 iron, 4 sulfur cluster binding"/>
    <property type="evidence" value="ECO:0007669"/>
    <property type="project" value="UniProtKB-KW"/>
</dbReference>
<evidence type="ECO:0000256" key="6">
    <source>
        <dbReference type="ARBA" id="ARBA00022723"/>
    </source>
</evidence>
<comment type="cofactor">
    <cofactor evidence="1">
        <name>[4Fe-4S] cluster</name>
        <dbReference type="ChEBI" id="CHEBI:49883"/>
    </cofactor>
</comment>
<dbReference type="InterPro" id="IPR024934">
    <property type="entry name" value="Rubredoxin-like_dom"/>
</dbReference>
<dbReference type="Pfam" id="PF21349">
    <property type="entry name" value="RUBY_RBDX"/>
    <property type="match status" value="1"/>
</dbReference>
<evidence type="ECO:0000256" key="7">
    <source>
        <dbReference type="ARBA" id="ARBA00023002"/>
    </source>
</evidence>
<sequence length="186" mass="21420">MVTFEEVKRDTEENARANGYFLNTDENFLNDILNGLKTNEERYGYRACPCRVASGNFELDRDIICPCEYRDQDVEEYGSCYCALYIRKDLFEGKTPIKPIPERRDPSKVSKAMEYAMGGGAPTPEETKKAEEKEEFVPIGEGKMRFWYCKQCGYVVYREEPPYKCPICKAKKEAFAPLHLSVSVRG</sequence>
<reference evidence="15" key="1">
    <citation type="journal article" date="2020" name="mSystems">
        <title>Genome- and Community-Level Interaction Insights into Carbon Utilization and Element Cycling Functions of Hydrothermarchaeota in Hydrothermal Sediment.</title>
        <authorList>
            <person name="Zhou Z."/>
            <person name="Liu Y."/>
            <person name="Xu W."/>
            <person name="Pan J."/>
            <person name="Luo Z.H."/>
            <person name="Li M."/>
        </authorList>
    </citation>
    <scope>NUCLEOTIDE SEQUENCE [LARGE SCALE GENOMIC DNA]</scope>
    <source>
        <strain evidence="15">SpSt-468</strain>
    </source>
</reference>
<dbReference type="InterPro" id="IPR036644">
    <property type="entry name" value="FTR_bsu_sf"/>
</dbReference>
<name>A0A7C3F1X3_9CREN</name>
<dbReference type="Pfam" id="PF02943">
    <property type="entry name" value="FeThRed_B"/>
    <property type="match status" value="1"/>
</dbReference>
<dbReference type="EMBL" id="DSTX01000007">
    <property type="protein sequence ID" value="HFK20508.1"/>
    <property type="molecule type" value="Genomic_DNA"/>
</dbReference>